<dbReference type="AlphaFoldDB" id="B3EJW1"/>
<dbReference type="NCBIfam" id="NF037979">
    <property type="entry name" value="Na_transp"/>
    <property type="match status" value="1"/>
</dbReference>
<feature type="transmembrane region" description="Helical" evidence="6">
    <location>
        <begin position="16"/>
        <end position="35"/>
    </location>
</feature>
<evidence type="ECO:0000313" key="7">
    <source>
        <dbReference type="EMBL" id="ACE03029.1"/>
    </source>
</evidence>
<feature type="transmembrane region" description="Helical" evidence="6">
    <location>
        <begin position="47"/>
        <end position="68"/>
    </location>
</feature>
<dbReference type="HOGENOM" id="CLU_006855_3_3_10"/>
<dbReference type="CDD" id="cd10334">
    <property type="entry name" value="SLC6sbd_u1"/>
    <property type="match status" value="1"/>
</dbReference>
<name>B3EJW1_CHLPB</name>
<dbReference type="STRING" id="331678.Cphamn1_0040"/>
<dbReference type="PANTHER" id="PTHR42948">
    <property type="entry name" value="TRANSPORTER"/>
    <property type="match status" value="1"/>
</dbReference>
<dbReference type="InterPro" id="IPR000175">
    <property type="entry name" value="Na/ntran_symport"/>
</dbReference>
<keyword evidence="4 6" id="KW-1133">Transmembrane helix</keyword>
<keyword evidence="3 6" id="KW-0812">Transmembrane</keyword>
<protein>
    <submittedName>
        <fullName evidence="7">Sodium:neurotransmitter symporter</fullName>
    </submittedName>
</protein>
<evidence type="ECO:0000256" key="2">
    <source>
        <dbReference type="ARBA" id="ARBA00022448"/>
    </source>
</evidence>
<feature type="transmembrane region" description="Helical" evidence="6">
    <location>
        <begin position="89"/>
        <end position="119"/>
    </location>
</feature>
<sequence>MSSESAGRSTWKSRSGFILAAIGSAVGLGNIWRFSYLTYENGGGAFLIPYLVALFTAGIPLLILEFGIGHERIGSAPLAFRKIGRRWEWLGWWPLMFTMFGIVLYYAVVIAWCIDFIFYSINLSWGDDPEAFFFQSFLNLSSSPAEIGSIQTPILAGLLAVWLITWGISVRGVSRGVELANRIFMPLLLILTLILVFWSVTLEGAMVGIAAYLQPDFTKLADPMVWISAYGQIFFTLSLGFGIMIAYASYMPQNSNMTGSALITALANSGFSLLSGFGVFAVLGFMSVSRNQPLDEVVRESIGLAFVAYPKAISLIGDAGPLFGMLFFLSLTVAGISSSISIVEAFVSGAEDKFGINRKKLSTVLCFLGFVGGIIFTTNGGLFWLDIVDHFINNYGLVVAGLLECIVVGWFFNLDIIRKHLNKVSNMQLGTWWNWIIKLCLPLFLSVILLNQLIRELFTAYGDYSWASLIGIGWSWIGITFLVSFILAVQPWKTQRHLEKGRGEELLPPV</sequence>
<dbReference type="EMBL" id="CP001101">
    <property type="protein sequence ID" value="ACE03029.1"/>
    <property type="molecule type" value="Genomic_DNA"/>
</dbReference>
<feature type="transmembrane region" description="Helical" evidence="6">
    <location>
        <begin position="262"/>
        <end position="286"/>
    </location>
</feature>
<feature type="transmembrane region" description="Helical" evidence="6">
    <location>
        <begin position="391"/>
        <end position="412"/>
    </location>
</feature>
<dbReference type="eggNOG" id="COG0733">
    <property type="taxonomic scope" value="Bacteria"/>
</dbReference>
<feature type="transmembrane region" description="Helical" evidence="6">
    <location>
        <begin position="432"/>
        <end position="454"/>
    </location>
</feature>
<feature type="transmembrane region" description="Helical" evidence="6">
    <location>
        <begin position="322"/>
        <end position="343"/>
    </location>
</feature>
<evidence type="ECO:0000256" key="1">
    <source>
        <dbReference type="ARBA" id="ARBA00004141"/>
    </source>
</evidence>
<keyword evidence="2" id="KW-0813">Transport</keyword>
<dbReference type="PANTHER" id="PTHR42948:SF1">
    <property type="entry name" value="TRANSPORTER"/>
    <property type="match status" value="1"/>
</dbReference>
<evidence type="ECO:0000256" key="4">
    <source>
        <dbReference type="ARBA" id="ARBA00022989"/>
    </source>
</evidence>
<accession>B3EJW1</accession>
<keyword evidence="5 6" id="KW-0472">Membrane</keyword>
<evidence type="ECO:0000256" key="6">
    <source>
        <dbReference type="SAM" id="Phobius"/>
    </source>
</evidence>
<dbReference type="GO" id="GO:0016020">
    <property type="term" value="C:membrane"/>
    <property type="evidence" value="ECO:0007669"/>
    <property type="project" value="UniProtKB-SubCell"/>
</dbReference>
<reference evidence="7" key="1">
    <citation type="submission" date="2008-06" db="EMBL/GenBank/DDBJ databases">
        <title>Complete sequence of Chlorobium phaeobacteroides BS1.</title>
        <authorList>
            <consortium name="US DOE Joint Genome Institute"/>
            <person name="Lucas S."/>
            <person name="Copeland A."/>
            <person name="Lapidus A."/>
            <person name="Glavina del Rio T."/>
            <person name="Dalin E."/>
            <person name="Tice H."/>
            <person name="Bruce D."/>
            <person name="Goodwin L."/>
            <person name="Pitluck S."/>
            <person name="Schmutz J."/>
            <person name="Larimer F."/>
            <person name="Land M."/>
            <person name="Hauser L."/>
            <person name="Kyrpides N."/>
            <person name="Ovchinnikova G."/>
            <person name="Li T."/>
            <person name="Liu Z."/>
            <person name="Zhao F."/>
            <person name="Overmann J."/>
            <person name="Bryant D.A."/>
            <person name="Richardson P."/>
        </authorList>
    </citation>
    <scope>NUCLEOTIDE SEQUENCE [LARGE SCALE GENOMIC DNA]</scope>
    <source>
        <strain evidence="7">BS1</strain>
    </source>
</reference>
<gene>
    <name evidence="7" type="ordered locus">Cphamn1_0040</name>
</gene>
<comment type="subcellular location">
    <subcellularLocation>
        <location evidence="1">Membrane</location>
        <topology evidence="1">Multi-pass membrane protein</topology>
    </subcellularLocation>
</comment>
<feature type="transmembrane region" description="Helical" evidence="6">
    <location>
        <begin position="466"/>
        <end position="489"/>
    </location>
</feature>
<organism evidence="7">
    <name type="scientific">Chlorobium phaeobacteroides (strain BS1)</name>
    <dbReference type="NCBI Taxonomy" id="331678"/>
    <lineage>
        <taxon>Bacteria</taxon>
        <taxon>Pseudomonadati</taxon>
        <taxon>Chlorobiota</taxon>
        <taxon>Chlorobiia</taxon>
        <taxon>Chlorobiales</taxon>
        <taxon>Chlorobiaceae</taxon>
        <taxon>Chlorobium/Pelodictyon group</taxon>
        <taxon>Chlorobium</taxon>
    </lineage>
</organism>
<dbReference type="OrthoDB" id="9762833at2"/>
<dbReference type="KEGG" id="cpb:Cphamn1_0040"/>
<feature type="transmembrane region" description="Helical" evidence="6">
    <location>
        <begin position="147"/>
        <end position="166"/>
    </location>
</feature>
<feature type="transmembrane region" description="Helical" evidence="6">
    <location>
        <begin position="225"/>
        <end position="250"/>
    </location>
</feature>
<proteinExistence type="predicted"/>
<dbReference type="PRINTS" id="PR00176">
    <property type="entry name" value="NANEUSMPORT"/>
</dbReference>
<dbReference type="InterPro" id="IPR037272">
    <property type="entry name" value="SNS_sf"/>
</dbReference>
<evidence type="ECO:0000256" key="3">
    <source>
        <dbReference type="ARBA" id="ARBA00022692"/>
    </source>
</evidence>
<dbReference type="Pfam" id="PF00209">
    <property type="entry name" value="SNF"/>
    <property type="match status" value="2"/>
</dbReference>
<feature type="transmembrane region" description="Helical" evidence="6">
    <location>
        <begin position="187"/>
        <end position="213"/>
    </location>
</feature>
<evidence type="ECO:0000256" key="5">
    <source>
        <dbReference type="ARBA" id="ARBA00023136"/>
    </source>
</evidence>
<dbReference type="PROSITE" id="PS50267">
    <property type="entry name" value="NA_NEUROTRAN_SYMP_3"/>
    <property type="match status" value="1"/>
</dbReference>
<feature type="transmembrane region" description="Helical" evidence="6">
    <location>
        <begin position="364"/>
        <end position="385"/>
    </location>
</feature>
<dbReference type="SUPFAM" id="SSF161070">
    <property type="entry name" value="SNF-like"/>
    <property type="match status" value="1"/>
</dbReference>